<keyword evidence="1" id="KW-0812">Transmembrane</keyword>
<organism evidence="2 3">
    <name type="scientific">Symbiodinium natans</name>
    <dbReference type="NCBI Taxonomy" id="878477"/>
    <lineage>
        <taxon>Eukaryota</taxon>
        <taxon>Sar</taxon>
        <taxon>Alveolata</taxon>
        <taxon>Dinophyceae</taxon>
        <taxon>Suessiales</taxon>
        <taxon>Symbiodiniaceae</taxon>
        <taxon>Symbiodinium</taxon>
    </lineage>
</organism>
<protein>
    <submittedName>
        <fullName evidence="2">Uncharacterized protein</fullName>
    </submittedName>
</protein>
<dbReference type="EMBL" id="CAJNDS010002191">
    <property type="protein sequence ID" value="CAE7365964.1"/>
    <property type="molecule type" value="Genomic_DNA"/>
</dbReference>
<gene>
    <name evidence="2" type="ORF">SNAT2548_LOCUS19859</name>
</gene>
<evidence type="ECO:0000313" key="2">
    <source>
        <dbReference type="EMBL" id="CAE7365964.1"/>
    </source>
</evidence>
<evidence type="ECO:0000256" key="1">
    <source>
        <dbReference type="SAM" id="Phobius"/>
    </source>
</evidence>
<keyword evidence="1" id="KW-1133">Transmembrane helix</keyword>
<feature type="transmembrane region" description="Helical" evidence="1">
    <location>
        <begin position="52"/>
        <end position="72"/>
    </location>
</feature>
<dbReference type="AlphaFoldDB" id="A0A812Q653"/>
<feature type="transmembrane region" description="Helical" evidence="1">
    <location>
        <begin position="84"/>
        <end position="105"/>
    </location>
</feature>
<keyword evidence="1" id="KW-0472">Membrane</keyword>
<keyword evidence="3" id="KW-1185">Reference proteome</keyword>
<comment type="caution">
    <text evidence="2">The sequence shown here is derived from an EMBL/GenBank/DDBJ whole genome shotgun (WGS) entry which is preliminary data.</text>
</comment>
<accession>A0A812Q653</accession>
<proteinExistence type="predicted"/>
<sequence>MIQRREAGVDREATLRKAKELISKRDTKSAFQAAKTVKDLGGRMTWLERVKASAAGNLITVVLTPLLAQTTLLSCMDWLEMSYFHSQVVTMIVMLPLFMLMLMVLSRDVWREGCVFVSCPCVAVSP</sequence>
<evidence type="ECO:0000313" key="3">
    <source>
        <dbReference type="Proteomes" id="UP000604046"/>
    </source>
</evidence>
<name>A0A812Q653_9DINO</name>
<reference evidence="2" key="1">
    <citation type="submission" date="2021-02" db="EMBL/GenBank/DDBJ databases">
        <authorList>
            <person name="Dougan E. K."/>
            <person name="Rhodes N."/>
            <person name="Thang M."/>
            <person name="Chan C."/>
        </authorList>
    </citation>
    <scope>NUCLEOTIDE SEQUENCE</scope>
</reference>
<dbReference type="Proteomes" id="UP000604046">
    <property type="component" value="Unassembled WGS sequence"/>
</dbReference>